<evidence type="ECO:0000313" key="5">
    <source>
        <dbReference type="Proteomes" id="UP000316095"/>
    </source>
</evidence>
<accession>A0A5C5XCA8</accession>
<gene>
    <name evidence="4" type="primary">epsD_1</name>
    <name evidence="4" type="ORF">Pan54_05160</name>
</gene>
<feature type="compositionally biased region" description="Low complexity" evidence="1">
    <location>
        <begin position="11"/>
        <end position="24"/>
    </location>
</feature>
<feature type="domain" description="Glycosyl transferase family 1" evidence="2">
    <location>
        <begin position="205"/>
        <end position="360"/>
    </location>
</feature>
<evidence type="ECO:0000256" key="1">
    <source>
        <dbReference type="SAM" id="MobiDB-lite"/>
    </source>
</evidence>
<proteinExistence type="predicted"/>
<dbReference type="EC" id="2.4.-.-" evidence="4"/>
<dbReference type="PANTHER" id="PTHR12526:SF638">
    <property type="entry name" value="SPORE COAT PROTEIN SA"/>
    <property type="match status" value="1"/>
</dbReference>
<keyword evidence="4" id="KW-0328">Glycosyltransferase</keyword>
<dbReference type="PANTHER" id="PTHR12526">
    <property type="entry name" value="GLYCOSYLTRANSFERASE"/>
    <property type="match status" value="1"/>
</dbReference>
<dbReference type="Pfam" id="PF00534">
    <property type="entry name" value="Glycos_transf_1"/>
    <property type="match status" value="1"/>
</dbReference>
<protein>
    <submittedName>
        <fullName evidence="4">Putative glycosyltransferase EpsD</fullName>
        <ecNumber evidence="4">2.4.-.-</ecNumber>
    </submittedName>
</protein>
<keyword evidence="4" id="KW-0808">Transferase</keyword>
<dbReference type="Pfam" id="PF13439">
    <property type="entry name" value="Glyco_transf_4"/>
    <property type="match status" value="1"/>
</dbReference>
<organism evidence="4 5">
    <name type="scientific">Rubinisphaera italica</name>
    <dbReference type="NCBI Taxonomy" id="2527969"/>
    <lineage>
        <taxon>Bacteria</taxon>
        <taxon>Pseudomonadati</taxon>
        <taxon>Planctomycetota</taxon>
        <taxon>Planctomycetia</taxon>
        <taxon>Planctomycetales</taxon>
        <taxon>Planctomycetaceae</taxon>
        <taxon>Rubinisphaera</taxon>
    </lineage>
</organism>
<feature type="domain" description="Glycosyltransferase subfamily 4-like N-terminal" evidence="3">
    <location>
        <begin position="45"/>
        <end position="192"/>
    </location>
</feature>
<dbReference type="GO" id="GO:0016757">
    <property type="term" value="F:glycosyltransferase activity"/>
    <property type="evidence" value="ECO:0007669"/>
    <property type="project" value="UniProtKB-KW"/>
</dbReference>
<evidence type="ECO:0000259" key="2">
    <source>
        <dbReference type="Pfam" id="PF00534"/>
    </source>
</evidence>
<keyword evidence="5" id="KW-1185">Reference proteome</keyword>
<dbReference type="Gene3D" id="3.40.50.2000">
    <property type="entry name" value="Glycogen Phosphorylase B"/>
    <property type="match status" value="2"/>
</dbReference>
<name>A0A5C5XCA8_9PLAN</name>
<sequence length="396" mass="43746">MDQNSLPAEDSVSGSALSKSGSSSKSRKKRGILRVMLLSDAFEVRGASTQTLVLAEHLVDYGIRASILTPSIRSVAPDRRSKLDVREYPYLNYPLINRIVLRLIVQDYGDQPPHLIHIQSRRMLNNGIRLARQFAIPYLLTIHDYLNRGEMLNFDTQFGRKIIAVSESVKSELLTQPSISSDQVVVIHSGVEMTPNAIMEPILPENRVPVIGTAGPLEQIKGVSYFLQAARIVLSRIPEVEFLVAGSGPEEKNLRQLARELGIDKHVTFVPNLYGFQEALKAMDIFCLPSIKQGLGTIMLEAMALGRPVVASNVGGIFTAIKDNETGFLVPHSDSESLAEKLVYLLQNSEEARKIGEAGRIQVGKNFRIDQSVGHIADLYRSTHADFVGTLPPKKK</sequence>
<feature type="region of interest" description="Disordered" evidence="1">
    <location>
        <begin position="1"/>
        <end position="25"/>
    </location>
</feature>
<dbReference type="EMBL" id="SJPG01000001">
    <property type="protein sequence ID" value="TWT59805.1"/>
    <property type="molecule type" value="Genomic_DNA"/>
</dbReference>
<evidence type="ECO:0000259" key="3">
    <source>
        <dbReference type="Pfam" id="PF13439"/>
    </source>
</evidence>
<comment type="caution">
    <text evidence="4">The sequence shown here is derived from an EMBL/GenBank/DDBJ whole genome shotgun (WGS) entry which is preliminary data.</text>
</comment>
<dbReference type="OrthoDB" id="9775208at2"/>
<dbReference type="InterPro" id="IPR001296">
    <property type="entry name" value="Glyco_trans_1"/>
</dbReference>
<dbReference type="AlphaFoldDB" id="A0A5C5XCA8"/>
<reference evidence="4 5" key="1">
    <citation type="submission" date="2019-02" db="EMBL/GenBank/DDBJ databases">
        <title>Deep-cultivation of Planctomycetes and their phenomic and genomic characterization uncovers novel biology.</title>
        <authorList>
            <person name="Wiegand S."/>
            <person name="Jogler M."/>
            <person name="Boedeker C."/>
            <person name="Pinto D."/>
            <person name="Vollmers J."/>
            <person name="Rivas-Marin E."/>
            <person name="Kohn T."/>
            <person name="Peeters S.H."/>
            <person name="Heuer A."/>
            <person name="Rast P."/>
            <person name="Oberbeckmann S."/>
            <person name="Bunk B."/>
            <person name="Jeske O."/>
            <person name="Meyerdierks A."/>
            <person name="Storesund J.E."/>
            <person name="Kallscheuer N."/>
            <person name="Luecker S."/>
            <person name="Lage O.M."/>
            <person name="Pohl T."/>
            <person name="Merkel B.J."/>
            <person name="Hornburger P."/>
            <person name="Mueller R.-W."/>
            <person name="Bruemmer F."/>
            <person name="Labrenz M."/>
            <person name="Spormann A.M."/>
            <person name="Op Den Camp H."/>
            <person name="Overmann J."/>
            <person name="Amann R."/>
            <person name="Jetten M.S.M."/>
            <person name="Mascher T."/>
            <person name="Medema M.H."/>
            <person name="Devos D.P."/>
            <person name="Kaster A.-K."/>
            <person name="Ovreas L."/>
            <person name="Rohde M."/>
            <person name="Galperin M.Y."/>
            <person name="Jogler C."/>
        </authorList>
    </citation>
    <scope>NUCLEOTIDE SEQUENCE [LARGE SCALE GENOMIC DNA]</scope>
    <source>
        <strain evidence="4 5">Pan54</strain>
    </source>
</reference>
<dbReference type="Proteomes" id="UP000316095">
    <property type="component" value="Unassembled WGS sequence"/>
</dbReference>
<dbReference type="SUPFAM" id="SSF53756">
    <property type="entry name" value="UDP-Glycosyltransferase/glycogen phosphorylase"/>
    <property type="match status" value="1"/>
</dbReference>
<dbReference type="InterPro" id="IPR028098">
    <property type="entry name" value="Glyco_trans_4-like_N"/>
</dbReference>
<dbReference type="CDD" id="cd03801">
    <property type="entry name" value="GT4_PimA-like"/>
    <property type="match status" value="1"/>
</dbReference>
<evidence type="ECO:0000313" key="4">
    <source>
        <dbReference type="EMBL" id="TWT59805.1"/>
    </source>
</evidence>